<dbReference type="EMBL" id="QXFT01001752">
    <property type="protein sequence ID" value="KAE9311115.1"/>
    <property type="molecule type" value="Genomic_DNA"/>
</dbReference>
<dbReference type="Proteomes" id="UP000429607">
    <property type="component" value="Unassembled WGS sequence"/>
</dbReference>
<evidence type="ECO:0000313" key="3">
    <source>
        <dbReference type="EMBL" id="KAE8995652.1"/>
    </source>
</evidence>
<evidence type="ECO:0000313" key="5">
    <source>
        <dbReference type="Proteomes" id="UP000429607"/>
    </source>
</evidence>
<evidence type="ECO:0000313" key="2">
    <source>
        <dbReference type="EMBL" id="KAE8984896.1"/>
    </source>
</evidence>
<evidence type="ECO:0000313" key="4">
    <source>
        <dbReference type="EMBL" id="KAE9311115.1"/>
    </source>
</evidence>
<keyword evidence="6" id="KW-1185">Reference proteome</keyword>
<gene>
    <name evidence="3" type="ORF">PR001_g20071</name>
    <name evidence="2" type="ORF">PR002_g22793</name>
    <name evidence="4" type="ORF">PR003_g20094</name>
</gene>
<dbReference type="AlphaFoldDB" id="A0A6A4DR10"/>
<feature type="signal peptide" evidence="1">
    <location>
        <begin position="1"/>
        <end position="30"/>
    </location>
</feature>
<name>A0A6A4DR10_9STRA</name>
<feature type="chain" id="PRO_5036167419" description="Secreted protein" evidence="1">
    <location>
        <begin position="31"/>
        <end position="91"/>
    </location>
</feature>
<protein>
    <recommendedName>
        <fullName evidence="8">Secreted protein</fullName>
    </recommendedName>
</protein>
<evidence type="ECO:0000256" key="1">
    <source>
        <dbReference type="SAM" id="SignalP"/>
    </source>
</evidence>
<dbReference type="OrthoDB" id="10269769at2759"/>
<accession>A0A6A4DR10</accession>
<evidence type="ECO:0000313" key="6">
    <source>
        <dbReference type="Proteomes" id="UP000434957"/>
    </source>
</evidence>
<dbReference type="Proteomes" id="UP000435112">
    <property type="component" value="Unassembled WGS sequence"/>
</dbReference>
<proteinExistence type="predicted"/>
<evidence type="ECO:0008006" key="8">
    <source>
        <dbReference type="Google" id="ProtNLM"/>
    </source>
</evidence>
<comment type="caution">
    <text evidence="4">The sequence shown here is derived from an EMBL/GenBank/DDBJ whole genome shotgun (WGS) entry which is preliminary data.</text>
</comment>
<reference evidence="4 6" key="1">
    <citation type="submission" date="2018-08" db="EMBL/GenBank/DDBJ databases">
        <title>Genomic investigation of the strawberry pathogen Phytophthora fragariae indicates pathogenicity is determined by transcriptional variation in three key races.</title>
        <authorList>
            <person name="Adams T.M."/>
            <person name="Armitage A.D."/>
            <person name="Sobczyk M.K."/>
            <person name="Bates H.J."/>
            <person name="Dunwell J.M."/>
            <person name="Nellist C.F."/>
            <person name="Harrison R.J."/>
        </authorList>
    </citation>
    <scope>NUCLEOTIDE SEQUENCE [LARGE SCALE GENOMIC DNA]</scope>
    <source>
        <strain evidence="3 5">SCRP249</strain>
        <strain evidence="2 7">SCRP324</strain>
        <strain evidence="4 6">SCRP333</strain>
    </source>
</reference>
<dbReference type="Proteomes" id="UP000434957">
    <property type="component" value="Unassembled WGS sequence"/>
</dbReference>
<organism evidence="4 6">
    <name type="scientific">Phytophthora rubi</name>
    <dbReference type="NCBI Taxonomy" id="129364"/>
    <lineage>
        <taxon>Eukaryota</taxon>
        <taxon>Sar</taxon>
        <taxon>Stramenopiles</taxon>
        <taxon>Oomycota</taxon>
        <taxon>Peronosporomycetes</taxon>
        <taxon>Peronosporales</taxon>
        <taxon>Peronosporaceae</taxon>
        <taxon>Phytophthora</taxon>
    </lineage>
</organism>
<dbReference type="EMBL" id="QXFU01002506">
    <property type="protein sequence ID" value="KAE8984896.1"/>
    <property type="molecule type" value="Genomic_DNA"/>
</dbReference>
<dbReference type="EMBL" id="QXFV01001935">
    <property type="protein sequence ID" value="KAE8995652.1"/>
    <property type="molecule type" value="Genomic_DNA"/>
</dbReference>
<keyword evidence="1" id="KW-0732">Signal</keyword>
<sequence length="91" mass="10179">MVSFFPWQQRNLRQLLSILLSSWCKFSCLTATRYDTQIWYSVSSLWCDHTCCGVCSNAAACHSLFCAEISSDSRNPIRACPVLCTCGKVAS</sequence>
<evidence type="ECO:0000313" key="7">
    <source>
        <dbReference type="Proteomes" id="UP000435112"/>
    </source>
</evidence>